<feature type="region of interest" description="Disordered" evidence="1">
    <location>
        <begin position="84"/>
        <end position="176"/>
    </location>
</feature>
<organism evidence="2 3">
    <name type="scientific">Serendipita indica (strain DSM 11827)</name>
    <name type="common">Root endophyte fungus</name>
    <name type="synonym">Piriformospora indica</name>
    <dbReference type="NCBI Taxonomy" id="1109443"/>
    <lineage>
        <taxon>Eukaryota</taxon>
        <taxon>Fungi</taxon>
        <taxon>Dikarya</taxon>
        <taxon>Basidiomycota</taxon>
        <taxon>Agaricomycotina</taxon>
        <taxon>Agaricomycetes</taxon>
        <taxon>Sebacinales</taxon>
        <taxon>Serendipitaceae</taxon>
        <taxon>Serendipita</taxon>
    </lineage>
</organism>
<dbReference type="EMBL" id="CAFZ01000489">
    <property type="protein sequence ID" value="CCA75642.1"/>
    <property type="molecule type" value="Genomic_DNA"/>
</dbReference>
<dbReference type="AlphaFoldDB" id="G4TWE9"/>
<dbReference type="InParanoid" id="G4TWE9"/>
<evidence type="ECO:0000313" key="3">
    <source>
        <dbReference type="Proteomes" id="UP000007148"/>
    </source>
</evidence>
<protein>
    <submittedName>
        <fullName evidence="2">Uncharacterized protein</fullName>
    </submittedName>
</protein>
<feature type="compositionally biased region" description="Low complexity" evidence="1">
    <location>
        <begin position="382"/>
        <end position="393"/>
    </location>
</feature>
<accession>G4TWE9</accession>
<feature type="compositionally biased region" description="Polar residues" evidence="1">
    <location>
        <begin position="117"/>
        <end position="176"/>
    </location>
</feature>
<keyword evidence="3" id="KW-1185">Reference proteome</keyword>
<dbReference type="Proteomes" id="UP000007148">
    <property type="component" value="Unassembled WGS sequence"/>
</dbReference>
<comment type="caution">
    <text evidence="2">The sequence shown here is derived from an EMBL/GenBank/DDBJ whole genome shotgun (WGS) entry which is preliminary data.</text>
</comment>
<reference evidence="2 3" key="1">
    <citation type="journal article" date="2011" name="PLoS Pathog.">
        <title>Endophytic Life Strategies Decoded by Genome and Transcriptome Analyses of the Mutualistic Root Symbiont Piriformospora indica.</title>
        <authorList>
            <person name="Zuccaro A."/>
            <person name="Lahrmann U."/>
            <person name="Guldener U."/>
            <person name="Langen G."/>
            <person name="Pfiffi S."/>
            <person name="Biedenkopf D."/>
            <person name="Wong P."/>
            <person name="Samans B."/>
            <person name="Grimm C."/>
            <person name="Basiewicz M."/>
            <person name="Murat C."/>
            <person name="Martin F."/>
            <person name="Kogel K.H."/>
        </authorList>
    </citation>
    <scope>NUCLEOTIDE SEQUENCE [LARGE SCALE GENOMIC DNA]</scope>
    <source>
        <strain evidence="2 3">DSM 11827</strain>
    </source>
</reference>
<feature type="compositionally biased region" description="Basic residues" evidence="1">
    <location>
        <begin position="672"/>
        <end position="681"/>
    </location>
</feature>
<dbReference type="HOGENOM" id="CLU_403900_0_0_1"/>
<feature type="compositionally biased region" description="Polar residues" evidence="1">
    <location>
        <begin position="84"/>
        <end position="106"/>
    </location>
</feature>
<evidence type="ECO:0000256" key="1">
    <source>
        <dbReference type="SAM" id="MobiDB-lite"/>
    </source>
</evidence>
<name>G4TWE9_SERID</name>
<sequence>MSAFDPQATMLPTSASNVLGPAGPNAYFEPYNGATSVSNQMFQAGDHQAVHAQAHGVGGFPTWSPPLYSTQSYIPLEGPLLTMASGQQNNTVPSSSLDPATRTSLPAPQHQHDPTALSDTSLIRASAIPSNIPTPSSASHPVGSTAQPPQPGQASTTSTSSEAVPNALNTSPESSTVAQYLADLQRSADSLIPVRPDVTRNKNKFAPNKRNPEKFWTNFFSSDNSRKIAHVVTRPEVKQAAKDLIMHRLATKTCFDLDKDQALVWEEFVDFFNQCEQNFELIPLNARKELVAASFTSIIGDAYAAFKFPALSVVVIPGDPNNAPEARIFNIAPPENKLSPLAWLAHERPNVAAGFRAGMQAYAHYFFDSIAPDHSTTLALPTAQAETTSESTADQSDNQNKNKRRLKSPDIYKVPLLGERDGIRLWALDDNVSMHDGRSVLSAAIRDRYLRAGHDESKWGWKYIMANMDNLCYPDVIPVVTAENKPTTRATLPGDVNWNKDHLNAWIGLIQSHQKGTISWARGMLFKPTPKAKAIAAFSPELLPSEDSRTVTNARLVLTNSPDENDSVPAFGGTQNVNVGQLGVSNAQTHSLAPVPGLPSAASPLTIEPDQRPLPAPATTPAAANVMVDKPRTEVPYEQLTPAQKRKRTRALNLAKQAAQTEVSAAPEVTLRPRKRAKRGD</sequence>
<feature type="region of interest" description="Disordered" evidence="1">
    <location>
        <begin position="381"/>
        <end position="405"/>
    </location>
</feature>
<feature type="region of interest" description="Disordered" evidence="1">
    <location>
        <begin position="631"/>
        <end position="681"/>
    </location>
</feature>
<gene>
    <name evidence="2" type="ORF">PIIN_09633</name>
</gene>
<proteinExistence type="predicted"/>
<evidence type="ECO:0000313" key="2">
    <source>
        <dbReference type="EMBL" id="CCA75642.1"/>
    </source>
</evidence>